<dbReference type="EMBL" id="JAIWYP010000002">
    <property type="protein sequence ID" value="KAH3862124.1"/>
    <property type="molecule type" value="Genomic_DNA"/>
</dbReference>
<reference evidence="1" key="2">
    <citation type="submission" date="2020-11" db="EMBL/GenBank/DDBJ databases">
        <authorList>
            <person name="McCartney M.A."/>
            <person name="Auch B."/>
            <person name="Kono T."/>
            <person name="Mallez S."/>
            <person name="Becker A."/>
            <person name="Gohl D.M."/>
            <person name="Silverstein K.A.T."/>
            <person name="Koren S."/>
            <person name="Bechman K.B."/>
            <person name="Herman A."/>
            <person name="Abrahante J.E."/>
            <person name="Garbe J."/>
        </authorList>
    </citation>
    <scope>NUCLEOTIDE SEQUENCE</scope>
    <source>
        <strain evidence="1">Duluth1</strain>
        <tissue evidence="1">Whole animal</tissue>
    </source>
</reference>
<dbReference type="AlphaFoldDB" id="A0A9D4RBI2"/>
<gene>
    <name evidence="1" type="ORF">DPMN_025087</name>
</gene>
<dbReference type="Proteomes" id="UP000828390">
    <property type="component" value="Unassembled WGS sequence"/>
</dbReference>
<accession>A0A9D4RBI2</accession>
<keyword evidence="2" id="KW-1185">Reference proteome</keyword>
<protein>
    <submittedName>
        <fullName evidence="1">Uncharacterized protein</fullName>
    </submittedName>
</protein>
<comment type="caution">
    <text evidence="1">The sequence shown here is derived from an EMBL/GenBank/DDBJ whole genome shotgun (WGS) entry which is preliminary data.</text>
</comment>
<reference evidence="1" key="1">
    <citation type="journal article" date="2019" name="bioRxiv">
        <title>The Genome of the Zebra Mussel, Dreissena polymorpha: A Resource for Invasive Species Research.</title>
        <authorList>
            <person name="McCartney M.A."/>
            <person name="Auch B."/>
            <person name="Kono T."/>
            <person name="Mallez S."/>
            <person name="Zhang Y."/>
            <person name="Obille A."/>
            <person name="Becker A."/>
            <person name="Abrahante J.E."/>
            <person name="Garbe J."/>
            <person name="Badalamenti J.P."/>
            <person name="Herman A."/>
            <person name="Mangelson H."/>
            <person name="Liachko I."/>
            <person name="Sullivan S."/>
            <person name="Sone E.D."/>
            <person name="Koren S."/>
            <person name="Silverstein K.A.T."/>
            <person name="Beckman K.B."/>
            <person name="Gohl D.M."/>
        </authorList>
    </citation>
    <scope>NUCLEOTIDE SEQUENCE</scope>
    <source>
        <strain evidence="1">Duluth1</strain>
        <tissue evidence="1">Whole animal</tissue>
    </source>
</reference>
<evidence type="ECO:0000313" key="1">
    <source>
        <dbReference type="EMBL" id="KAH3862124.1"/>
    </source>
</evidence>
<sequence>MAQARWWSHDPVWHKQGGGLMTQSGTSKVVVSSNLVQAMWWSHDPVWHKQGGGLMTQSGTSKVVVS</sequence>
<proteinExistence type="predicted"/>
<organism evidence="1 2">
    <name type="scientific">Dreissena polymorpha</name>
    <name type="common">Zebra mussel</name>
    <name type="synonym">Mytilus polymorpha</name>
    <dbReference type="NCBI Taxonomy" id="45954"/>
    <lineage>
        <taxon>Eukaryota</taxon>
        <taxon>Metazoa</taxon>
        <taxon>Spiralia</taxon>
        <taxon>Lophotrochozoa</taxon>
        <taxon>Mollusca</taxon>
        <taxon>Bivalvia</taxon>
        <taxon>Autobranchia</taxon>
        <taxon>Heteroconchia</taxon>
        <taxon>Euheterodonta</taxon>
        <taxon>Imparidentia</taxon>
        <taxon>Neoheterodontei</taxon>
        <taxon>Myida</taxon>
        <taxon>Dreissenoidea</taxon>
        <taxon>Dreissenidae</taxon>
        <taxon>Dreissena</taxon>
    </lineage>
</organism>
<evidence type="ECO:0000313" key="2">
    <source>
        <dbReference type="Proteomes" id="UP000828390"/>
    </source>
</evidence>
<name>A0A9D4RBI2_DREPO</name>